<evidence type="ECO:0008006" key="3">
    <source>
        <dbReference type="Google" id="ProtNLM"/>
    </source>
</evidence>
<dbReference type="InterPro" id="IPR036390">
    <property type="entry name" value="WH_DNA-bd_sf"/>
</dbReference>
<dbReference type="InterPro" id="IPR018597">
    <property type="entry name" value="Phage_Tuc2009_YjcQ"/>
</dbReference>
<dbReference type="OrthoDB" id="2085166at2"/>
<evidence type="ECO:0000313" key="2">
    <source>
        <dbReference type="Proteomes" id="UP000188184"/>
    </source>
</evidence>
<dbReference type="Proteomes" id="UP000188184">
    <property type="component" value="Plasmid unnamed2"/>
</dbReference>
<keyword evidence="1" id="KW-0614">Plasmid</keyword>
<name>A0A1Q2L5A8_9BACL</name>
<dbReference type="AlphaFoldDB" id="A0A1Q2L5A8"/>
<protein>
    <recommendedName>
        <fullName evidence="3">YjcQ protein</fullName>
    </recommendedName>
</protein>
<evidence type="ECO:0000313" key="1">
    <source>
        <dbReference type="EMBL" id="AQQ55554.1"/>
    </source>
</evidence>
<gene>
    <name evidence="1" type="ORF">B0X71_20480</name>
</gene>
<dbReference type="Gene3D" id="1.10.10.10">
    <property type="entry name" value="Winged helix-like DNA-binding domain superfamily/Winged helix DNA-binding domain"/>
    <property type="match status" value="1"/>
</dbReference>
<organism evidence="1 2">
    <name type="scientific">Planococcus lenghuensis</name>
    <dbReference type="NCBI Taxonomy" id="2213202"/>
    <lineage>
        <taxon>Bacteria</taxon>
        <taxon>Bacillati</taxon>
        <taxon>Bacillota</taxon>
        <taxon>Bacilli</taxon>
        <taxon>Bacillales</taxon>
        <taxon>Caryophanaceae</taxon>
        <taxon>Planococcus</taxon>
    </lineage>
</organism>
<keyword evidence="2" id="KW-1185">Reference proteome</keyword>
<geneLocation type="plasmid" evidence="1 2">
    <name>unnamed2</name>
</geneLocation>
<dbReference type="RefSeq" id="WP_077591392.1">
    <property type="nucleotide sequence ID" value="NZ_CP019642.1"/>
</dbReference>
<dbReference type="InterPro" id="IPR036388">
    <property type="entry name" value="WH-like_DNA-bd_sf"/>
</dbReference>
<reference evidence="1 2" key="1">
    <citation type="submission" date="2017-02" db="EMBL/GenBank/DDBJ databases">
        <title>The complete genomic sequence of a novel cold adapted crude oil-degrading bacterium Planococcus qaidamina Y42.</title>
        <authorList>
            <person name="Yang R."/>
        </authorList>
    </citation>
    <scope>NUCLEOTIDE SEQUENCE [LARGE SCALE GENOMIC DNA]</scope>
    <source>
        <strain evidence="1 2">Y42</strain>
        <plasmid evidence="1 2">unnamed2</plasmid>
    </source>
</reference>
<dbReference type="SUPFAM" id="SSF46785">
    <property type="entry name" value="Winged helix' DNA-binding domain"/>
    <property type="match status" value="1"/>
</dbReference>
<dbReference type="Pfam" id="PF09639">
    <property type="entry name" value="YjcQ"/>
    <property type="match status" value="1"/>
</dbReference>
<sequence length="92" mass="10904">MNKKKLRYAILKEIEQGNNGLTEEKLKIRQNEFDETIRFLDRENYLIGITYADDRPIISRVVLTEKGEAYLEQNSALGRAYKGLKEIRDWIR</sequence>
<proteinExistence type="predicted"/>
<accession>A0A1Q2L5A8</accession>
<dbReference type="EMBL" id="CP019642">
    <property type="protein sequence ID" value="AQQ55554.1"/>
    <property type="molecule type" value="Genomic_DNA"/>
</dbReference>
<dbReference type="KEGG" id="pmar:B0X71_20480"/>